<evidence type="ECO:0000256" key="1">
    <source>
        <dbReference type="ARBA" id="ARBA00006787"/>
    </source>
</evidence>
<keyword evidence="2 5" id="KW-0479">Metal-binding</keyword>
<accession>A0AAN9F6T2</accession>
<evidence type="ECO:0000313" key="7">
    <source>
        <dbReference type="Proteomes" id="UP001372338"/>
    </source>
</evidence>
<evidence type="ECO:0000256" key="5">
    <source>
        <dbReference type="PIRSR" id="PIRSR604294-1"/>
    </source>
</evidence>
<dbReference type="InterPro" id="IPR004294">
    <property type="entry name" value="Carotenoid_Oase"/>
</dbReference>
<keyword evidence="3" id="KW-0560">Oxidoreductase</keyword>
<gene>
    <name evidence="6" type="ORF">RIF29_21093</name>
</gene>
<name>A0AAN9F6T2_CROPI</name>
<dbReference type="PANTHER" id="PTHR10543">
    <property type="entry name" value="BETA-CAROTENE DIOXYGENASE"/>
    <property type="match status" value="1"/>
</dbReference>
<evidence type="ECO:0000256" key="3">
    <source>
        <dbReference type="ARBA" id="ARBA00022964"/>
    </source>
</evidence>
<dbReference type="GO" id="GO:0016121">
    <property type="term" value="P:carotene catabolic process"/>
    <property type="evidence" value="ECO:0007669"/>
    <property type="project" value="TreeGrafter"/>
</dbReference>
<dbReference type="PANTHER" id="PTHR10543:SF123">
    <property type="entry name" value="9-CIS-EPOXYCAROTENOID DIOXYGENASE NCED5, CHLOROPLASTIC-RELATED"/>
    <property type="match status" value="1"/>
</dbReference>
<feature type="binding site" evidence="5">
    <location>
        <position position="585"/>
    </location>
    <ligand>
        <name>Fe cation</name>
        <dbReference type="ChEBI" id="CHEBI:24875"/>
        <note>catalytic</note>
    </ligand>
</feature>
<keyword evidence="4 5" id="KW-0408">Iron</keyword>
<evidence type="ECO:0000256" key="4">
    <source>
        <dbReference type="ARBA" id="ARBA00023004"/>
    </source>
</evidence>
<dbReference type="GO" id="GO:0046872">
    <property type="term" value="F:metal ion binding"/>
    <property type="evidence" value="ECO:0007669"/>
    <property type="project" value="UniProtKB-KW"/>
</dbReference>
<evidence type="ECO:0008006" key="8">
    <source>
        <dbReference type="Google" id="ProtNLM"/>
    </source>
</evidence>
<dbReference type="AlphaFoldDB" id="A0AAN9F6T2"/>
<comment type="similarity">
    <text evidence="1">Belongs to the carotenoid oxygenase family.</text>
</comment>
<comment type="caution">
    <text evidence="6">The sequence shown here is derived from an EMBL/GenBank/DDBJ whole genome shotgun (WGS) entry which is preliminary data.</text>
</comment>
<dbReference type="Proteomes" id="UP001372338">
    <property type="component" value="Unassembled WGS sequence"/>
</dbReference>
<keyword evidence="7" id="KW-1185">Reference proteome</keyword>
<reference evidence="6 7" key="1">
    <citation type="submission" date="2024-01" db="EMBL/GenBank/DDBJ databases">
        <title>The genomes of 5 underutilized Papilionoideae crops provide insights into root nodulation and disease resistanc.</title>
        <authorList>
            <person name="Yuan L."/>
        </authorList>
    </citation>
    <scope>NUCLEOTIDE SEQUENCE [LARGE SCALE GENOMIC DNA]</scope>
    <source>
        <strain evidence="6">ZHUSHIDOU_FW_LH</strain>
        <tissue evidence="6">Leaf</tissue>
    </source>
</reference>
<evidence type="ECO:0000313" key="6">
    <source>
        <dbReference type="EMBL" id="KAK7268395.1"/>
    </source>
</evidence>
<feature type="binding site" evidence="5">
    <location>
        <position position="297"/>
    </location>
    <ligand>
        <name>Fe cation</name>
        <dbReference type="ChEBI" id="CHEBI:24875"/>
        <note>catalytic</note>
    </ligand>
</feature>
<evidence type="ECO:0000256" key="2">
    <source>
        <dbReference type="ARBA" id="ARBA00022723"/>
    </source>
</evidence>
<dbReference type="EMBL" id="JAYWIO010000004">
    <property type="protein sequence ID" value="KAK7268395.1"/>
    <property type="molecule type" value="Genomic_DNA"/>
</dbReference>
<comment type="cofactor">
    <cofactor evidence="5">
        <name>Fe(2+)</name>
        <dbReference type="ChEBI" id="CHEBI:29033"/>
    </cofactor>
    <text evidence="5">Binds 1 Fe(2+) ion per subunit.</text>
</comment>
<dbReference type="GO" id="GO:0009570">
    <property type="term" value="C:chloroplast stroma"/>
    <property type="evidence" value="ECO:0007669"/>
    <property type="project" value="TreeGrafter"/>
</dbReference>
<dbReference type="GO" id="GO:0010436">
    <property type="term" value="F:carotenoid dioxygenase activity"/>
    <property type="evidence" value="ECO:0007669"/>
    <property type="project" value="TreeGrafter"/>
</dbReference>
<dbReference type="Pfam" id="PF03055">
    <property type="entry name" value="RPE65"/>
    <property type="match status" value="1"/>
</dbReference>
<feature type="binding site" evidence="5">
    <location>
        <position position="345"/>
    </location>
    <ligand>
        <name>Fe cation</name>
        <dbReference type="ChEBI" id="CHEBI:24875"/>
        <note>catalytic</note>
    </ligand>
</feature>
<protein>
    <recommendedName>
        <fullName evidence="8">9-cis-epoxycarotenoid dioxygenase</fullName>
    </recommendedName>
</protein>
<keyword evidence="3" id="KW-0223">Dioxygenase</keyword>
<organism evidence="6 7">
    <name type="scientific">Crotalaria pallida</name>
    <name type="common">Smooth rattlebox</name>
    <name type="synonym">Crotalaria striata</name>
    <dbReference type="NCBI Taxonomy" id="3830"/>
    <lineage>
        <taxon>Eukaryota</taxon>
        <taxon>Viridiplantae</taxon>
        <taxon>Streptophyta</taxon>
        <taxon>Embryophyta</taxon>
        <taxon>Tracheophyta</taxon>
        <taxon>Spermatophyta</taxon>
        <taxon>Magnoliopsida</taxon>
        <taxon>eudicotyledons</taxon>
        <taxon>Gunneridae</taxon>
        <taxon>Pentapetalae</taxon>
        <taxon>rosids</taxon>
        <taxon>fabids</taxon>
        <taxon>Fabales</taxon>
        <taxon>Fabaceae</taxon>
        <taxon>Papilionoideae</taxon>
        <taxon>50 kb inversion clade</taxon>
        <taxon>genistoids sensu lato</taxon>
        <taxon>core genistoids</taxon>
        <taxon>Crotalarieae</taxon>
        <taxon>Crotalaria</taxon>
    </lineage>
</organism>
<proteinExistence type="inferred from homology"/>
<sequence>MTPPQISINSNTMAKPQFPYSSSVSSFSPVMVFLGFPTKSTITLNRNPIKKVINTNIRCSRSVSNSPKQPYDQKTLITNENSKPMLNPFQTVAATVLDRFESALNSRELQQPLRKTADPRVQIHGNYAPVPEQPVVHSLLVIGTIPESLNGVYVRNGANPMFEPIAGHHLFDGDGMVHAVTINNGAASYACRYTQTVRLMQEKNHGRAIFPKAIGELYGHTGILRLLLFYSRALAGIVDIHRGNGVANAGMVFFNGKLLAMSEDDLPYELAITSDGDLVTVGRYDFGGQLKRAMIAHPKIDPQSGELFTLSYDFATTSLKYFWFSSEGKKSTDVEIQLSIPTMVHDFAITENFVIIPDQQVVFKLSEMIKGGSPVIYDGTKKSRIGILPKYATDEKSIKWMECPDTFCFHFWNAWEEPETDEVVVIGSCMTPPDSIFNEGKESLKSVLTEIRLNMKSCKFTRRSIIPEINGKVISLEVGMVNRNLLGRKTRYVYLALAEPWPKVSGFAKVDLVTGEMKMHNYGDGRFGGEPFFVPSEKGEEDEGYVMAYVHDENKWKSELQIVNAVDLKVEATVKLPSRVPYGFHGTFVEAKDLAI</sequence>
<feature type="binding site" evidence="5">
    <location>
        <position position="410"/>
    </location>
    <ligand>
        <name>Fe cation</name>
        <dbReference type="ChEBI" id="CHEBI:24875"/>
        <note>catalytic</note>
    </ligand>
</feature>